<evidence type="ECO:0000259" key="3">
    <source>
        <dbReference type="PROSITE" id="PS50137"/>
    </source>
</evidence>
<name>A0A7R9B264_TIMSH</name>
<dbReference type="PROSITE" id="PS50137">
    <property type="entry name" value="DS_RBD"/>
    <property type="match status" value="2"/>
</dbReference>
<sequence>MPGYDQGKSGGKFRNFIDQVEETLSHVFHYKPSFLSNPKAIWHSRPRRGYVVAVVSNLKMGATLLVTLRSEYGPSRARERDNRCLACARVQCPLTCVCGYIPYRLSLQYQSQPPQQQQQAPPPPPPAPLQGILKTEPQSPKQLPPVVKLAPPSPVAPAVAQVEEPVSETAMDADENSQEPKPRFKKKFPGYKVNKRVKRRRQNARLRKILQPKNAIMVLNELVSGVKFSFQEHSTALKQTTFIFNAEVNGKMYAGQGLSKLVAKQNAAESALKALLLEKIAQASEASTKMETNELEGGGAAPVEEKKNPPAPGTDNGDTASECEEGSIAEGKPGAPEDEVPWGNLASFALYKLFVEWQQQGTPVPLTKPIAQTVTLGPKSNPPAPMKKIPENPTERHPVMLLNQLRPGVVFNELSRVGTPPDVTFTLEVTVDGTSYTGSGKNKKDAKKEAAKAALSGALSINYSTP</sequence>
<dbReference type="GO" id="GO:0005737">
    <property type="term" value="C:cytoplasm"/>
    <property type="evidence" value="ECO:0007669"/>
    <property type="project" value="TreeGrafter"/>
</dbReference>
<protein>
    <recommendedName>
        <fullName evidence="3">DRBM domain-containing protein</fullName>
    </recommendedName>
</protein>
<evidence type="ECO:0000256" key="2">
    <source>
        <dbReference type="SAM" id="MobiDB-lite"/>
    </source>
</evidence>
<evidence type="ECO:0000313" key="4">
    <source>
        <dbReference type="EMBL" id="CAD7263731.1"/>
    </source>
</evidence>
<keyword evidence="1" id="KW-0694">RNA-binding</keyword>
<dbReference type="Pfam" id="PF00035">
    <property type="entry name" value="dsrm"/>
    <property type="match status" value="1"/>
</dbReference>
<organism evidence="4">
    <name type="scientific">Timema shepardi</name>
    <name type="common">Walking stick</name>
    <dbReference type="NCBI Taxonomy" id="629360"/>
    <lineage>
        <taxon>Eukaryota</taxon>
        <taxon>Metazoa</taxon>
        <taxon>Ecdysozoa</taxon>
        <taxon>Arthropoda</taxon>
        <taxon>Hexapoda</taxon>
        <taxon>Insecta</taxon>
        <taxon>Pterygota</taxon>
        <taxon>Neoptera</taxon>
        <taxon>Polyneoptera</taxon>
        <taxon>Phasmatodea</taxon>
        <taxon>Timematodea</taxon>
        <taxon>Timematoidea</taxon>
        <taxon>Timematidae</taxon>
        <taxon>Timema</taxon>
    </lineage>
</organism>
<feature type="compositionally biased region" description="Low complexity" evidence="2">
    <location>
        <begin position="144"/>
        <end position="164"/>
    </location>
</feature>
<dbReference type="EMBL" id="OC003797">
    <property type="protein sequence ID" value="CAD7263731.1"/>
    <property type="molecule type" value="Genomic_DNA"/>
</dbReference>
<dbReference type="SUPFAM" id="SSF54768">
    <property type="entry name" value="dsRNA-binding domain-like"/>
    <property type="match status" value="2"/>
</dbReference>
<evidence type="ECO:0000256" key="1">
    <source>
        <dbReference type="PROSITE-ProRule" id="PRU00266"/>
    </source>
</evidence>
<proteinExistence type="predicted"/>
<accession>A0A7R9B264</accession>
<reference evidence="4" key="1">
    <citation type="submission" date="2020-11" db="EMBL/GenBank/DDBJ databases">
        <authorList>
            <person name="Tran Van P."/>
        </authorList>
    </citation>
    <scope>NUCLEOTIDE SEQUENCE</scope>
</reference>
<dbReference type="GO" id="GO:0010468">
    <property type="term" value="P:regulation of gene expression"/>
    <property type="evidence" value="ECO:0007669"/>
    <property type="project" value="UniProtKB-ARBA"/>
</dbReference>
<feature type="compositionally biased region" description="Low complexity" evidence="2">
    <location>
        <begin position="110"/>
        <end position="119"/>
    </location>
</feature>
<dbReference type="GO" id="GO:0003723">
    <property type="term" value="F:RNA binding"/>
    <property type="evidence" value="ECO:0007669"/>
    <property type="project" value="UniProtKB-UniRule"/>
</dbReference>
<dbReference type="InterPro" id="IPR014720">
    <property type="entry name" value="dsRBD_dom"/>
</dbReference>
<feature type="region of interest" description="Disordered" evidence="2">
    <location>
        <begin position="110"/>
        <end position="188"/>
    </location>
</feature>
<dbReference type="PANTHER" id="PTHR10910">
    <property type="entry name" value="EUKARYOTE SPECIFIC DSRNA BINDING PROTEIN"/>
    <property type="match status" value="1"/>
</dbReference>
<dbReference type="Gene3D" id="3.30.160.20">
    <property type="match status" value="2"/>
</dbReference>
<dbReference type="PANTHER" id="PTHR10910:SF62">
    <property type="entry name" value="AT07585P-RELATED"/>
    <property type="match status" value="1"/>
</dbReference>
<feature type="domain" description="DRBM" evidence="3">
    <location>
        <begin position="201"/>
        <end position="277"/>
    </location>
</feature>
<dbReference type="GO" id="GO:0006396">
    <property type="term" value="P:RNA processing"/>
    <property type="evidence" value="ECO:0007669"/>
    <property type="project" value="TreeGrafter"/>
</dbReference>
<dbReference type="SMART" id="SM00358">
    <property type="entry name" value="DSRM"/>
    <property type="match status" value="2"/>
</dbReference>
<feature type="domain" description="DRBM" evidence="3">
    <location>
        <begin position="381"/>
        <end position="460"/>
    </location>
</feature>
<dbReference type="AlphaFoldDB" id="A0A7R9B264"/>
<gene>
    <name evidence="4" type="ORF">TSIB3V08_LOCUS7802</name>
</gene>
<dbReference type="GO" id="GO:0005730">
    <property type="term" value="C:nucleolus"/>
    <property type="evidence" value="ECO:0007669"/>
    <property type="project" value="TreeGrafter"/>
</dbReference>
<feature type="region of interest" description="Disordered" evidence="2">
    <location>
        <begin position="287"/>
        <end position="338"/>
    </location>
</feature>